<name>A0A8T0H9G3_CERPU</name>
<dbReference type="InterPro" id="IPR025757">
    <property type="entry name" value="MIP1_Leuzipper"/>
</dbReference>
<feature type="compositionally biased region" description="Low complexity" evidence="2">
    <location>
        <begin position="188"/>
        <end position="198"/>
    </location>
</feature>
<dbReference type="PANTHER" id="PTHR46248">
    <property type="entry name" value="EXPRESSED PROTEIN"/>
    <property type="match status" value="1"/>
</dbReference>
<protein>
    <recommendedName>
        <fullName evidence="3">Ternary complex factor MIP1 leucine-zipper domain-containing protein</fullName>
    </recommendedName>
</protein>
<feature type="compositionally biased region" description="Basic and acidic residues" evidence="2">
    <location>
        <begin position="355"/>
        <end position="365"/>
    </location>
</feature>
<feature type="coiled-coil region" evidence="1">
    <location>
        <begin position="87"/>
        <end position="114"/>
    </location>
</feature>
<dbReference type="AlphaFoldDB" id="A0A8T0H9G3"/>
<feature type="domain" description="Ternary complex factor MIP1 leucine-zipper" evidence="3">
    <location>
        <begin position="37"/>
        <end position="116"/>
    </location>
</feature>
<gene>
    <name evidence="4" type="ORF">KC19_6G027600</name>
</gene>
<dbReference type="PANTHER" id="PTHR46248:SF4">
    <property type="entry name" value="OS01G0147800 PROTEIN"/>
    <property type="match status" value="1"/>
</dbReference>
<feature type="compositionally biased region" description="Polar residues" evidence="2">
    <location>
        <begin position="199"/>
        <end position="224"/>
    </location>
</feature>
<dbReference type="Proteomes" id="UP000822688">
    <property type="component" value="Chromosome 6"/>
</dbReference>
<feature type="compositionally biased region" description="Polar residues" evidence="2">
    <location>
        <begin position="408"/>
        <end position="421"/>
    </location>
</feature>
<keyword evidence="5" id="KW-1185">Reference proteome</keyword>
<feature type="region of interest" description="Disordered" evidence="2">
    <location>
        <begin position="154"/>
        <end position="424"/>
    </location>
</feature>
<organism evidence="4 5">
    <name type="scientific">Ceratodon purpureus</name>
    <name type="common">Fire moss</name>
    <name type="synonym">Dicranum purpureum</name>
    <dbReference type="NCBI Taxonomy" id="3225"/>
    <lineage>
        <taxon>Eukaryota</taxon>
        <taxon>Viridiplantae</taxon>
        <taxon>Streptophyta</taxon>
        <taxon>Embryophyta</taxon>
        <taxon>Bryophyta</taxon>
        <taxon>Bryophytina</taxon>
        <taxon>Bryopsida</taxon>
        <taxon>Dicranidae</taxon>
        <taxon>Pseudoditrichales</taxon>
        <taxon>Ditrichaceae</taxon>
        <taxon>Ceratodon</taxon>
    </lineage>
</organism>
<evidence type="ECO:0000259" key="3">
    <source>
        <dbReference type="Pfam" id="PF14389"/>
    </source>
</evidence>
<comment type="caution">
    <text evidence="4">The sequence shown here is derived from an EMBL/GenBank/DDBJ whole genome shotgun (WGS) entry which is preliminary data.</text>
</comment>
<dbReference type="Pfam" id="PF14389">
    <property type="entry name" value="Lzipper-MIP1"/>
    <property type="match status" value="1"/>
</dbReference>
<evidence type="ECO:0000313" key="4">
    <source>
        <dbReference type="EMBL" id="KAG0568546.1"/>
    </source>
</evidence>
<sequence>MQEIPYDASHVPIDYDDPTDVEKAVVKTARKDGKWERREQRAALEKDVAQLQKKLMIEVNMRNALNRGLSRPLGSLPKIYGCLPVETRELLLEVAVLEEEIISLEKQVVHLGREIENEAPATAKETICQTPHKILSPVKTGVLGSTLLSPKASARINSKPLASPRKSPDPKSNLSKPSLSIGKVTENKSSPSKISISPRNSLDNGSSVKSPTTLKESSKPTCISTIGAPQKSQIQRNRVLPKVPARNSRDFKSRKLSFTRREPHGDNSMSPLNTVPFIPMNLSLPKESNESTPPVSPASGGPSDIKKGLPGKPPRIETENGKPLMTGPAPLRKKDPINIKNAPAARSLKAPSANKQDKDPVDLARRTPRLPRQPAKLGTISTRRTVGASAASRKQRMDTHKTSAPKARTTSDLNCDSNPQLDHQRHVDAGAGEHISNNIKSTPPTAMLDGDQISVHHAKESTPEADTKSSLEQAPDSVLLSEEVVKLLETIYENMQEKQPPLAYDSASSSQASMSASISSASPDDYDIKGGANREFRLDGCHTESFRVKRSASMKLMRDCYPGELADTMDPFSYLSRGNISNRIEYHERLMS</sequence>
<feature type="compositionally biased region" description="Basic and acidic residues" evidence="2">
    <location>
        <begin position="247"/>
        <end position="265"/>
    </location>
</feature>
<evidence type="ECO:0000313" key="5">
    <source>
        <dbReference type="Proteomes" id="UP000822688"/>
    </source>
</evidence>
<reference evidence="4 5" key="1">
    <citation type="submission" date="2020-06" db="EMBL/GenBank/DDBJ databases">
        <title>WGS assembly of Ceratodon purpureus strain R40.</title>
        <authorList>
            <person name="Carey S.B."/>
            <person name="Jenkins J."/>
            <person name="Shu S."/>
            <person name="Lovell J.T."/>
            <person name="Sreedasyam A."/>
            <person name="Maumus F."/>
            <person name="Tiley G.P."/>
            <person name="Fernandez-Pozo N."/>
            <person name="Barry K."/>
            <person name="Chen C."/>
            <person name="Wang M."/>
            <person name="Lipzen A."/>
            <person name="Daum C."/>
            <person name="Saski C.A."/>
            <person name="Payton A.C."/>
            <person name="Mcbreen J.C."/>
            <person name="Conrad R.E."/>
            <person name="Kollar L.M."/>
            <person name="Olsson S."/>
            <person name="Huttunen S."/>
            <person name="Landis J.B."/>
            <person name="Wickett N.J."/>
            <person name="Johnson M.G."/>
            <person name="Rensing S.A."/>
            <person name="Grimwood J."/>
            <person name="Schmutz J."/>
            <person name="Mcdaniel S.F."/>
        </authorList>
    </citation>
    <scope>NUCLEOTIDE SEQUENCE [LARGE SCALE GENOMIC DNA]</scope>
    <source>
        <strain evidence="4 5">R40</strain>
    </source>
</reference>
<evidence type="ECO:0000256" key="1">
    <source>
        <dbReference type="SAM" id="Coils"/>
    </source>
</evidence>
<accession>A0A8T0H9G3</accession>
<keyword evidence="1" id="KW-0175">Coiled coil</keyword>
<dbReference type="EMBL" id="CM026427">
    <property type="protein sequence ID" value="KAG0568546.1"/>
    <property type="molecule type" value="Genomic_DNA"/>
</dbReference>
<proteinExistence type="predicted"/>
<evidence type="ECO:0000256" key="2">
    <source>
        <dbReference type="SAM" id="MobiDB-lite"/>
    </source>
</evidence>